<evidence type="ECO:0000256" key="1">
    <source>
        <dbReference type="SAM" id="Phobius"/>
    </source>
</evidence>
<protein>
    <submittedName>
        <fullName evidence="2">DUF2335 domain-containing protein</fullName>
    </submittedName>
</protein>
<organism evidence="2 3">
    <name type="scientific">Holdemanella biformis</name>
    <dbReference type="NCBI Taxonomy" id="1735"/>
    <lineage>
        <taxon>Bacteria</taxon>
        <taxon>Bacillati</taxon>
        <taxon>Bacillota</taxon>
        <taxon>Erysipelotrichia</taxon>
        <taxon>Erysipelotrichales</taxon>
        <taxon>Erysipelotrichaceae</taxon>
        <taxon>Holdemanella</taxon>
    </lineage>
</organism>
<dbReference type="Proteomes" id="UP000285288">
    <property type="component" value="Unassembled WGS sequence"/>
</dbReference>
<sequence length="167" mass="19024">MMQQAFQMIGLLLEMILERLCRIMKETQLNSKSSNDLNNIENEFDKMPKEEQIEFVQMAMQKSFSGPLPPSDDFARYEQVTPGAGDRILKMAEDQAKHRQSLEMKMLKSEVRSTLIGQIMAFIICIIVLIAGIYFVLKGMNGKGFVAIFTPLGFLIGSFLYNKNKND</sequence>
<dbReference type="InterPro" id="IPR019284">
    <property type="entry name" value="RP532"/>
</dbReference>
<accession>A0A413UEK4</accession>
<keyword evidence="1" id="KW-0812">Transmembrane</keyword>
<keyword evidence="1" id="KW-1133">Transmembrane helix</keyword>
<gene>
    <name evidence="2" type="ORF">DW907_02305</name>
</gene>
<name>A0A413UEK4_9FIRM</name>
<evidence type="ECO:0000313" key="3">
    <source>
        <dbReference type="Proteomes" id="UP000285288"/>
    </source>
</evidence>
<proteinExistence type="predicted"/>
<dbReference type="Pfam" id="PF10097">
    <property type="entry name" value="DUF2335"/>
    <property type="match status" value="1"/>
</dbReference>
<reference evidence="2 3" key="1">
    <citation type="submission" date="2018-08" db="EMBL/GenBank/DDBJ databases">
        <title>A genome reference for cultivated species of the human gut microbiota.</title>
        <authorList>
            <person name="Zou Y."/>
            <person name="Xue W."/>
            <person name="Luo G."/>
        </authorList>
    </citation>
    <scope>NUCLEOTIDE SEQUENCE [LARGE SCALE GENOMIC DNA]</scope>
    <source>
        <strain evidence="2 3">AM42-13AC</strain>
    </source>
</reference>
<keyword evidence="1" id="KW-0472">Membrane</keyword>
<evidence type="ECO:0000313" key="2">
    <source>
        <dbReference type="EMBL" id="RHB08738.1"/>
    </source>
</evidence>
<feature type="transmembrane region" description="Helical" evidence="1">
    <location>
        <begin position="143"/>
        <end position="161"/>
    </location>
</feature>
<feature type="transmembrane region" description="Helical" evidence="1">
    <location>
        <begin position="115"/>
        <end position="137"/>
    </location>
</feature>
<dbReference type="AlphaFoldDB" id="A0A413UEK4"/>
<comment type="caution">
    <text evidence="2">The sequence shown here is derived from an EMBL/GenBank/DDBJ whole genome shotgun (WGS) entry which is preliminary data.</text>
</comment>
<dbReference type="EMBL" id="QSGD01000005">
    <property type="protein sequence ID" value="RHB08738.1"/>
    <property type="molecule type" value="Genomic_DNA"/>
</dbReference>